<accession>A0A644SA04</accession>
<organism evidence="1 2">
    <name type="scientific">Campylobacter coli</name>
    <dbReference type="NCBI Taxonomy" id="195"/>
    <lineage>
        <taxon>Bacteria</taxon>
        <taxon>Pseudomonadati</taxon>
        <taxon>Campylobacterota</taxon>
        <taxon>Epsilonproteobacteria</taxon>
        <taxon>Campylobacterales</taxon>
        <taxon>Campylobacteraceae</taxon>
        <taxon>Campylobacter</taxon>
    </lineage>
</organism>
<evidence type="ECO:0000313" key="2">
    <source>
        <dbReference type="Proteomes" id="UP000382436"/>
    </source>
</evidence>
<dbReference type="AlphaFoldDB" id="A0A644SA04"/>
<sequence>MSSRSVTNIINVSIDENHNKNISGSSFSSLYGQIGYNILIGIKTLAEDDFWGKYPHYKDFVEEIFVNQSNLLNQVDYEGTADVVFYKKNNKIFACVRCGVEEDNSASFSNQVVFDEKFIRETSFIHPISYFMDEYISREAIISIDKYIEYRYAEKPNETNSLIKEIVDNFVDFYKIEPLKPNFDFSKFDETLNKIIMSKHFLKTKDEF</sequence>
<proteinExistence type="predicted"/>
<dbReference type="EMBL" id="AACBVJ010000023">
    <property type="protein sequence ID" value="EAJ9198218.1"/>
    <property type="molecule type" value="Genomic_DNA"/>
</dbReference>
<gene>
    <name evidence="1" type="ORF">BZ274_08635</name>
</gene>
<dbReference type="Proteomes" id="UP000382436">
    <property type="component" value="Unassembled WGS sequence"/>
</dbReference>
<evidence type="ECO:0000313" key="1">
    <source>
        <dbReference type="EMBL" id="EAJ9198218.1"/>
    </source>
</evidence>
<reference evidence="1 2" key="1">
    <citation type="submission" date="2018-05" db="EMBL/GenBank/DDBJ databases">
        <authorList>
            <consortium name="PulseNet: The National Subtyping Network for Foodborne Disease Surveillance"/>
            <person name="Tarr C.L."/>
            <person name="Trees E."/>
            <person name="Katz L.S."/>
            <person name="Carleton-Romer H.A."/>
            <person name="Stroika S."/>
            <person name="Kucerova Z."/>
            <person name="Roache K.F."/>
            <person name="Sabol A.L."/>
            <person name="Besser J."/>
            <person name="Gerner-Smidt P."/>
        </authorList>
    </citation>
    <scope>NUCLEOTIDE SEQUENCE [LARGE SCALE GENOMIC DNA]</scope>
    <source>
        <strain evidence="1 2">PNUSAC001435</strain>
    </source>
</reference>
<comment type="caution">
    <text evidence="1">The sequence shown here is derived from an EMBL/GenBank/DDBJ whole genome shotgun (WGS) entry which is preliminary data.</text>
</comment>
<protein>
    <submittedName>
        <fullName evidence="1">Uncharacterized protein</fullName>
    </submittedName>
</protein>
<name>A0A644SA04_CAMCO</name>